<organism evidence="4 5">
    <name type="scientific">Fervidobacterium pennivorans</name>
    <dbReference type="NCBI Taxonomy" id="93466"/>
    <lineage>
        <taxon>Bacteria</taxon>
        <taxon>Thermotogati</taxon>
        <taxon>Thermotogota</taxon>
        <taxon>Thermotogae</taxon>
        <taxon>Thermotogales</taxon>
        <taxon>Fervidobacteriaceae</taxon>
        <taxon>Fervidobacterium</taxon>
    </lineage>
</organism>
<evidence type="ECO:0000259" key="3">
    <source>
        <dbReference type="Pfam" id="PF13145"/>
    </source>
</evidence>
<dbReference type="PATRIC" id="fig|93466.3.peg.1653"/>
<dbReference type="Pfam" id="PF13624">
    <property type="entry name" value="SurA_N_3"/>
    <property type="match status" value="1"/>
</dbReference>
<feature type="coiled-coil region" evidence="1">
    <location>
        <begin position="104"/>
        <end position="131"/>
    </location>
</feature>
<accession>A0A172T4C2</accession>
<reference evidence="4 5" key="1">
    <citation type="submission" date="2014-08" db="EMBL/GenBank/DDBJ databases">
        <title>Fervidobacterium pennivorans DYC genome.</title>
        <authorList>
            <person name="Wushke S."/>
        </authorList>
    </citation>
    <scope>NUCLEOTIDE SEQUENCE [LARGE SCALE GENOMIC DNA]</scope>
    <source>
        <strain evidence="4 5">DYC</strain>
    </source>
</reference>
<dbReference type="GO" id="GO:0003755">
    <property type="term" value="F:peptidyl-prolyl cis-trans isomerase activity"/>
    <property type="evidence" value="ECO:0007669"/>
    <property type="project" value="InterPro"/>
</dbReference>
<dbReference type="OrthoDB" id="44627at2"/>
<dbReference type="SUPFAM" id="SSF109998">
    <property type="entry name" value="Triger factor/SurA peptide-binding domain-like"/>
    <property type="match status" value="1"/>
</dbReference>
<dbReference type="InterPro" id="IPR050245">
    <property type="entry name" value="PrsA_foldase"/>
</dbReference>
<dbReference type="InterPro" id="IPR046357">
    <property type="entry name" value="PPIase_dom_sf"/>
</dbReference>
<dbReference type="PANTHER" id="PTHR47245">
    <property type="entry name" value="PEPTIDYLPROLYL ISOMERASE"/>
    <property type="match status" value="1"/>
</dbReference>
<dbReference type="Pfam" id="PF13145">
    <property type="entry name" value="Rotamase_2"/>
    <property type="match status" value="1"/>
</dbReference>
<feature type="domain" description="PpiC" evidence="3">
    <location>
        <begin position="167"/>
        <end position="286"/>
    </location>
</feature>
<dbReference type="Proteomes" id="UP000077096">
    <property type="component" value="Chromosome"/>
</dbReference>
<sequence>MKKLTVFLVLFISLLTFAQQDIVAVVNGRNVTMDEWNREANVQKLLLDIQNSNQTFYKVLTTSTEGAILIEKYKLEVLDQLVRKVLFIQFAEKLGVAPDDKTVKEDVDNEIKKMLTELKMTEQQLDEYLVQLGMGKLEDYRQKLYFQRKYSLSLANAYTYYLKNLAVTDEEIKSYYEKNKDKYTVPAQYDLLVFKTNDKSTADTLRLDVVKGLSNDEILKKYNLSPVVNGYVNINDTSKIPQSLWIFITSAVKGTTLPVQQVGNEYYVVKVRDIKVGSTKTLSEVSEEIKNTLIASKQEEASKKLLEDFEKFRKDSKIEIRYKSPIVK</sequence>
<feature type="signal peptide" evidence="2">
    <location>
        <begin position="1"/>
        <end position="18"/>
    </location>
</feature>
<gene>
    <name evidence="4" type="ORF">JM64_07835</name>
</gene>
<dbReference type="EMBL" id="CP011393">
    <property type="protein sequence ID" value="ANE41869.1"/>
    <property type="molecule type" value="Genomic_DNA"/>
</dbReference>
<keyword evidence="1" id="KW-0175">Coiled coil</keyword>
<evidence type="ECO:0000313" key="5">
    <source>
        <dbReference type="Proteomes" id="UP000077096"/>
    </source>
</evidence>
<dbReference type="Gene3D" id="3.10.50.40">
    <property type="match status" value="1"/>
</dbReference>
<feature type="chain" id="PRO_5008000389" description="PpiC domain-containing protein" evidence="2">
    <location>
        <begin position="19"/>
        <end position="328"/>
    </location>
</feature>
<evidence type="ECO:0000313" key="4">
    <source>
        <dbReference type="EMBL" id="ANE41869.1"/>
    </source>
</evidence>
<evidence type="ECO:0000256" key="2">
    <source>
        <dbReference type="SAM" id="SignalP"/>
    </source>
</evidence>
<keyword evidence="2" id="KW-0732">Signal</keyword>
<dbReference type="PANTHER" id="PTHR47245:SF2">
    <property type="entry name" value="PEPTIDYL-PROLYL CIS-TRANS ISOMERASE HP_0175-RELATED"/>
    <property type="match status" value="1"/>
</dbReference>
<dbReference type="InterPro" id="IPR027304">
    <property type="entry name" value="Trigger_fact/SurA_dom_sf"/>
</dbReference>
<protein>
    <recommendedName>
        <fullName evidence="3">PpiC domain-containing protein</fullName>
    </recommendedName>
</protein>
<dbReference type="KEGG" id="fng:JM64_07835"/>
<dbReference type="AlphaFoldDB" id="A0A172T4C2"/>
<proteinExistence type="predicted"/>
<dbReference type="Gene3D" id="1.10.4030.10">
    <property type="entry name" value="Porin chaperone SurA, peptide-binding domain"/>
    <property type="match status" value="1"/>
</dbReference>
<evidence type="ECO:0000256" key="1">
    <source>
        <dbReference type="SAM" id="Coils"/>
    </source>
</evidence>
<dbReference type="InterPro" id="IPR000297">
    <property type="entry name" value="PPIase_PpiC"/>
</dbReference>
<name>A0A172T4C2_FERPE</name>